<protein>
    <submittedName>
        <fullName evidence="6">Uncharacterized protein</fullName>
    </submittedName>
</protein>
<dbReference type="InterPro" id="IPR036388">
    <property type="entry name" value="WH-like_DNA-bd_sf"/>
</dbReference>
<dbReference type="Gene3D" id="3.80.10.10">
    <property type="entry name" value="Ribonuclease Inhibitor"/>
    <property type="match status" value="1"/>
</dbReference>
<organism evidence="6">
    <name type="scientific">Fagus sylvatica</name>
    <name type="common">Beechnut</name>
    <dbReference type="NCBI Taxonomy" id="28930"/>
    <lineage>
        <taxon>Eukaryota</taxon>
        <taxon>Viridiplantae</taxon>
        <taxon>Streptophyta</taxon>
        <taxon>Embryophyta</taxon>
        <taxon>Tracheophyta</taxon>
        <taxon>Spermatophyta</taxon>
        <taxon>Magnoliopsida</taxon>
        <taxon>eudicotyledons</taxon>
        <taxon>Gunneridae</taxon>
        <taxon>Pentapetalae</taxon>
        <taxon>rosids</taxon>
        <taxon>fabids</taxon>
        <taxon>Fagales</taxon>
        <taxon>Fagaceae</taxon>
        <taxon>Fagus</taxon>
    </lineage>
</organism>
<dbReference type="AlphaFoldDB" id="A0A2N9F765"/>
<evidence type="ECO:0000256" key="2">
    <source>
        <dbReference type="ARBA" id="ARBA00022821"/>
    </source>
</evidence>
<dbReference type="Pfam" id="PF23559">
    <property type="entry name" value="WHD_DRP"/>
    <property type="match status" value="1"/>
</dbReference>
<dbReference type="InterPro" id="IPR058922">
    <property type="entry name" value="WHD_DRP"/>
</dbReference>
<dbReference type="SUPFAM" id="SSF52047">
    <property type="entry name" value="RNI-like"/>
    <property type="match status" value="1"/>
</dbReference>
<evidence type="ECO:0000259" key="3">
    <source>
        <dbReference type="Pfam" id="PF00931"/>
    </source>
</evidence>
<gene>
    <name evidence="6" type="ORF">FSB_LOCUS10817</name>
</gene>
<dbReference type="SUPFAM" id="SSF52540">
    <property type="entry name" value="P-loop containing nucleoside triphosphate hydrolases"/>
    <property type="match status" value="1"/>
</dbReference>
<sequence length="686" mass="78510">MSRTAYMSNQCHNWCRQVLHDVAQPVKTLLPIHRLSSVMKSINTNIKNIKVADSIRVHPSDVASSSVAGEIPPEAYPISLDDHLVGIERHGEKLLHLIRSNESKEAVISVFGAAGSGKTTIIHEVYKMVKVDFECHAWVPVPRSGEGLLEKICEALELPVYQGINRRERLQSYLQQKRYILILDGNWIEDEWDSIKTLVPSSNKYSRIIISTRNRNLASYCATSHDYIHDLKSLTWTEACDLFHKKAFRDDKCPKHLVEWSEKIVKRCELLPHAIVTVGTFLSNRPHDELEFKNFHDSLEYEPRNLVCRSYLQSYHHLPPNLKSCFLYFCNFPEDRSVTRGRLVRLWIGEGFIEKKAGCKTLEQVADEYLDELVQMSLVQVDIWDFAGRVKSCRVSNPLRIFIVSRSNEDNFFTVLRSSHSHTRLGEKTRRLSLHDCSPIIQKKDDFSQLVFETKTNHAAVGAEVSPGIGRLKFLEKLLLIKAINNKKGSTVEELGKLTGLRKLGTTELKKEDGKGLCASIEKMQHLSSLYVKSSSRDEYLDLNYVGNFPPMIKSLFLGGRLHNMIPGWIHSLSGLCKIELKWSKLENSPLEALGALPSLKELHLHDAYSGEELVFETEWFVELRMLEIEQFSQLCMVVIRETAMPKLQKLTITNCDCLKMVCISNNILDRLEERHIPKDVETVVY</sequence>
<feature type="domain" description="NB-ARC" evidence="3">
    <location>
        <begin position="96"/>
        <end position="251"/>
    </location>
</feature>
<name>A0A2N9F765_FAGSY</name>
<dbReference type="PANTHER" id="PTHR23155:SF1205">
    <property type="entry name" value="DISEASE RESISTANCE PROTEIN RPM1"/>
    <property type="match status" value="1"/>
</dbReference>
<dbReference type="Gene3D" id="3.40.50.300">
    <property type="entry name" value="P-loop containing nucleotide triphosphate hydrolases"/>
    <property type="match status" value="1"/>
</dbReference>
<evidence type="ECO:0000259" key="5">
    <source>
        <dbReference type="Pfam" id="PF23598"/>
    </source>
</evidence>
<evidence type="ECO:0000259" key="4">
    <source>
        <dbReference type="Pfam" id="PF23559"/>
    </source>
</evidence>
<evidence type="ECO:0000256" key="1">
    <source>
        <dbReference type="ARBA" id="ARBA00022737"/>
    </source>
</evidence>
<dbReference type="InterPro" id="IPR027417">
    <property type="entry name" value="P-loop_NTPase"/>
</dbReference>
<reference evidence="6" key="1">
    <citation type="submission" date="2018-02" db="EMBL/GenBank/DDBJ databases">
        <authorList>
            <person name="Cohen D.B."/>
            <person name="Kent A.D."/>
        </authorList>
    </citation>
    <scope>NUCLEOTIDE SEQUENCE</scope>
</reference>
<dbReference type="Pfam" id="PF00931">
    <property type="entry name" value="NB-ARC"/>
    <property type="match status" value="1"/>
</dbReference>
<keyword evidence="1" id="KW-0677">Repeat</keyword>
<accession>A0A2N9F765</accession>
<dbReference type="InterPro" id="IPR002182">
    <property type="entry name" value="NB-ARC"/>
</dbReference>
<dbReference type="GO" id="GO:0098542">
    <property type="term" value="P:defense response to other organism"/>
    <property type="evidence" value="ECO:0007669"/>
    <property type="project" value="TreeGrafter"/>
</dbReference>
<dbReference type="PRINTS" id="PR00364">
    <property type="entry name" value="DISEASERSIST"/>
</dbReference>
<dbReference type="InterPro" id="IPR044974">
    <property type="entry name" value="Disease_R_plants"/>
</dbReference>
<dbReference type="InterPro" id="IPR032675">
    <property type="entry name" value="LRR_dom_sf"/>
</dbReference>
<dbReference type="Gene3D" id="1.10.8.430">
    <property type="entry name" value="Helical domain of apoptotic protease-activating factors"/>
    <property type="match status" value="1"/>
</dbReference>
<dbReference type="Pfam" id="PF23598">
    <property type="entry name" value="LRR_14"/>
    <property type="match status" value="1"/>
</dbReference>
<evidence type="ECO:0000313" key="6">
    <source>
        <dbReference type="EMBL" id="SPC82935.1"/>
    </source>
</evidence>
<dbReference type="InterPro" id="IPR042197">
    <property type="entry name" value="Apaf_helical"/>
</dbReference>
<dbReference type="GO" id="GO:0043531">
    <property type="term" value="F:ADP binding"/>
    <property type="evidence" value="ECO:0007669"/>
    <property type="project" value="InterPro"/>
</dbReference>
<feature type="domain" description="Disease resistance R13L4/SHOC-2-like LRR" evidence="5">
    <location>
        <begin position="464"/>
        <end position="654"/>
    </location>
</feature>
<dbReference type="EMBL" id="OIVN01000609">
    <property type="protein sequence ID" value="SPC82935.1"/>
    <property type="molecule type" value="Genomic_DNA"/>
</dbReference>
<dbReference type="InterPro" id="IPR055414">
    <property type="entry name" value="LRR_R13L4/SHOC2-like"/>
</dbReference>
<proteinExistence type="predicted"/>
<dbReference type="PANTHER" id="PTHR23155">
    <property type="entry name" value="DISEASE RESISTANCE PROTEIN RP"/>
    <property type="match status" value="1"/>
</dbReference>
<dbReference type="FunFam" id="1.10.10.10:FF:000322">
    <property type="entry name" value="Probable disease resistance protein At1g63360"/>
    <property type="match status" value="1"/>
</dbReference>
<keyword evidence="2" id="KW-0611">Plant defense</keyword>
<dbReference type="Gene3D" id="1.10.10.10">
    <property type="entry name" value="Winged helix-like DNA-binding domain superfamily/Winged helix DNA-binding domain"/>
    <property type="match status" value="1"/>
</dbReference>
<feature type="domain" description="Disease resistance protein winged helix" evidence="4">
    <location>
        <begin position="332"/>
        <end position="396"/>
    </location>
</feature>